<dbReference type="AlphaFoldDB" id="A0A9P6E9B2"/>
<evidence type="ECO:0000256" key="1">
    <source>
        <dbReference type="SAM" id="SignalP"/>
    </source>
</evidence>
<dbReference type="EMBL" id="MU157892">
    <property type="protein sequence ID" value="KAF9524830.1"/>
    <property type="molecule type" value="Genomic_DNA"/>
</dbReference>
<keyword evidence="3" id="KW-1185">Reference proteome</keyword>
<dbReference type="PANTHER" id="PTHR11799">
    <property type="entry name" value="PARAOXONASE"/>
    <property type="match status" value="1"/>
</dbReference>
<name>A0A9P6E9B2_9AGAR</name>
<dbReference type="InterPro" id="IPR011042">
    <property type="entry name" value="6-blade_b-propeller_TolB-like"/>
</dbReference>
<evidence type="ECO:0000313" key="3">
    <source>
        <dbReference type="Proteomes" id="UP000807306"/>
    </source>
</evidence>
<evidence type="ECO:0000313" key="2">
    <source>
        <dbReference type="EMBL" id="KAF9524830.1"/>
    </source>
</evidence>
<gene>
    <name evidence="2" type="ORF">CPB83DRAFT_838587</name>
</gene>
<dbReference type="InterPro" id="IPR051288">
    <property type="entry name" value="Serum_paraoxonase/arylesterase"/>
</dbReference>
<organism evidence="2 3">
    <name type="scientific">Crepidotus variabilis</name>
    <dbReference type="NCBI Taxonomy" id="179855"/>
    <lineage>
        <taxon>Eukaryota</taxon>
        <taxon>Fungi</taxon>
        <taxon>Dikarya</taxon>
        <taxon>Basidiomycota</taxon>
        <taxon>Agaricomycotina</taxon>
        <taxon>Agaricomycetes</taxon>
        <taxon>Agaricomycetidae</taxon>
        <taxon>Agaricales</taxon>
        <taxon>Agaricineae</taxon>
        <taxon>Crepidotaceae</taxon>
        <taxon>Crepidotus</taxon>
    </lineage>
</organism>
<dbReference type="OrthoDB" id="5307922at2759"/>
<sequence length="454" mass="49636">MKGVAFVFVLLVSFALHRRGSAIHKHFFGRGNFPVGYFAGGEYKLDCSTLASHLESPAAEKLRFCEDATLWDVLDSKGDIEDRLLIATCDSGRKQWNTVMGPLINPEPHGTLWLYAPNEARLGPKSRSTSSIPVEVRGKPRQITFSSYPPRHDFHPLGVAIWPSHGGNSSNLYIVNHARQKSVIEHFRLDPHKPTEANYVRTITSPLFIAPNSLTLTSPNSFYVTNDHLMTRRLPFVGNLLSGTETIFALPLGSLLHVNMYPDQLLQGPSPSTHISDTNIVKAFIPFANGVALSPSGNEVAVASTPGEVFIYTRNLTTNALKQKERIKMPFAPDNLHYEAPKEGQKARLIVAGHPDVIGLVKVAANLTGASAQSWVMAASRLDESDRSEPTGFTVRPTGWKLETLFQSEGLEDKGGFGTSTTGLVDPDTGTLYVPGLYAEGGIMLCRSNSDRSN</sequence>
<dbReference type="SUPFAM" id="SSF63829">
    <property type="entry name" value="Calcium-dependent phosphotriesterase"/>
    <property type="match status" value="1"/>
</dbReference>
<reference evidence="2" key="1">
    <citation type="submission" date="2020-11" db="EMBL/GenBank/DDBJ databases">
        <authorList>
            <consortium name="DOE Joint Genome Institute"/>
            <person name="Ahrendt S."/>
            <person name="Riley R."/>
            <person name="Andreopoulos W."/>
            <person name="Labutti K."/>
            <person name="Pangilinan J."/>
            <person name="Ruiz-Duenas F.J."/>
            <person name="Barrasa J.M."/>
            <person name="Sanchez-Garcia M."/>
            <person name="Camarero S."/>
            <person name="Miyauchi S."/>
            <person name="Serrano A."/>
            <person name="Linde D."/>
            <person name="Babiker R."/>
            <person name="Drula E."/>
            <person name="Ayuso-Fernandez I."/>
            <person name="Pacheco R."/>
            <person name="Padilla G."/>
            <person name="Ferreira P."/>
            <person name="Barriuso J."/>
            <person name="Kellner H."/>
            <person name="Castanera R."/>
            <person name="Alfaro M."/>
            <person name="Ramirez L."/>
            <person name="Pisabarro A.G."/>
            <person name="Kuo A."/>
            <person name="Tritt A."/>
            <person name="Lipzen A."/>
            <person name="He G."/>
            <person name="Yan M."/>
            <person name="Ng V."/>
            <person name="Cullen D."/>
            <person name="Martin F."/>
            <person name="Rosso M.-N."/>
            <person name="Henrissat B."/>
            <person name="Hibbett D."/>
            <person name="Martinez A.T."/>
            <person name="Grigoriev I.V."/>
        </authorList>
    </citation>
    <scope>NUCLEOTIDE SEQUENCE</scope>
    <source>
        <strain evidence="2">CBS 506.95</strain>
    </source>
</reference>
<dbReference type="Gene3D" id="2.120.10.30">
    <property type="entry name" value="TolB, C-terminal domain"/>
    <property type="match status" value="1"/>
</dbReference>
<keyword evidence="1" id="KW-0732">Signal</keyword>
<feature type="signal peptide" evidence="1">
    <location>
        <begin position="1"/>
        <end position="22"/>
    </location>
</feature>
<feature type="chain" id="PRO_5040363590" evidence="1">
    <location>
        <begin position="23"/>
        <end position="454"/>
    </location>
</feature>
<accession>A0A9P6E9B2</accession>
<comment type="caution">
    <text evidence="2">The sequence shown here is derived from an EMBL/GenBank/DDBJ whole genome shotgun (WGS) entry which is preliminary data.</text>
</comment>
<protein>
    <submittedName>
        <fullName evidence="2">Arylesterase</fullName>
    </submittedName>
</protein>
<dbReference type="Proteomes" id="UP000807306">
    <property type="component" value="Unassembled WGS sequence"/>
</dbReference>
<proteinExistence type="predicted"/>
<dbReference type="PANTHER" id="PTHR11799:SF30">
    <property type="entry name" value="SERUM PARAOXONASE_ARYLESTERASE 2"/>
    <property type="match status" value="1"/>
</dbReference>